<evidence type="ECO:0000256" key="1">
    <source>
        <dbReference type="SAM" id="Phobius"/>
    </source>
</evidence>
<evidence type="ECO:0000313" key="3">
    <source>
        <dbReference type="Proteomes" id="UP001212803"/>
    </source>
</evidence>
<accession>A0ABY7M910</accession>
<dbReference type="RefSeq" id="WP_270057525.1">
    <property type="nucleotide sequence ID" value="NZ_CP115149.1"/>
</dbReference>
<feature type="transmembrane region" description="Helical" evidence="1">
    <location>
        <begin position="81"/>
        <end position="105"/>
    </location>
</feature>
<organism evidence="2 3">
    <name type="scientific">Tepidiforma flava</name>
    <dbReference type="NCBI Taxonomy" id="3004094"/>
    <lineage>
        <taxon>Bacteria</taxon>
        <taxon>Bacillati</taxon>
        <taxon>Chloroflexota</taxon>
        <taxon>Tepidiformia</taxon>
        <taxon>Tepidiformales</taxon>
        <taxon>Tepidiformaceae</taxon>
        <taxon>Tepidiforma</taxon>
    </lineage>
</organism>
<name>A0ABY7M910_9CHLR</name>
<evidence type="ECO:0000313" key="2">
    <source>
        <dbReference type="EMBL" id="WBL37011.1"/>
    </source>
</evidence>
<feature type="transmembrane region" description="Helical" evidence="1">
    <location>
        <begin position="38"/>
        <end position="57"/>
    </location>
</feature>
<feature type="transmembrane region" description="Helical" evidence="1">
    <location>
        <begin position="111"/>
        <end position="133"/>
    </location>
</feature>
<dbReference type="InterPro" id="IPR007272">
    <property type="entry name" value="Sulf_transp_TsuA/YedE"/>
</dbReference>
<keyword evidence="1" id="KW-0472">Membrane</keyword>
<dbReference type="Pfam" id="PF04143">
    <property type="entry name" value="Sulf_transp"/>
    <property type="match status" value="1"/>
</dbReference>
<dbReference type="EMBL" id="CP115149">
    <property type="protein sequence ID" value="WBL37011.1"/>
    <property type="molecule type" value="Genomic_DNA"/>
</dbReference>
<gene>
    <name evidence="2" type="ORF">O0235_05445</name>
</gene>
<keyword evidence="1" id="KW-1133">Transmembrane helix</keyword>
<reference evidence="2 3" key="1">
    <citation type="journal article" date="2023" name="ISME J.">
        <title>Thermophilic Dehalococcoidia with unusual traits shed light on an unexpected past.</title>
        <authorList>
            <person name="Palmer M."/>
            <person name="Covington J.K."/>
            <person name="Zhou E.M."/>
            <person name="Thomas S.C."/>
            <person name="Habib N."/>
            <person name="Seymour C.O."/>
            <person name="Lai D."/>
            <person name="Johnston J."/>
            <person name="Hashimi A."/>
            <person name="Jiao J.Y."/>
            <person name="Muok A.R."/>
            <person name="Liu L."/>
            <person name="Xian W.D."/>
            <person name="Zhi X.Y."/>
            <person name="Li M.M."/>
            <person name="Silva L.P."/>
            <person name="Bowen B.P."/>
            <person name="Louie K."/>
            <person name="Briegel A."/>
            <person name="Pett-Ridge J."/>
            <person name="Weber P.K."/>
            <person name="Tocheva E.I."/>
            <person name="Woyke T."/>
            <person name="Northen T.R."/>
            <person name="Mayali X."/>
            <person name="Li W.J."/>
            <person name="Hedlund B.P."/>
        </authorList>
    </citation>
    <scope>NUCLEOTIDE SEQUENCE [LARGE SCALE GENOMIC DNA]</scope>
    <source>
        <strain evidence="2 3">YIM 72310</strain>
    </source>
</reference>
<sequence length="149" mass="15771">MMTLFYVALGTLFGFILSRSGAADYNYIQGMFLFEEFQLYGIIGTAVALTAPGIWLLKRYGKTLTGKPLVVERKAGHRGNVYGGILFGVGWSITGMCPGPVLVNVGEGKLYALAALAGVLAGAALFGCSYRVLTRPFRLPPLAVGTGEG</sequence>
<proteinExistence type="predicted"/>
<protein>
    <submittedName>
        <fullName evidence="2">YeeE/YedE thiosulfate transporter family protein</fullName>
    </submittedName>
</protein>
<dbReference type="Proteomes" id="UP001212803">
    <property type="component" value="Chromosome"/>
</dbReference>
<keyword evidence="3" id="KW-1185">Reference proteome</keyword>
<keyword evidence="1" id="KW-0812">Transmembrane</keyword>